<keyword evidence="1 15" id="KW-1163">Viral penetration into host nucleus</keyword>
<protein>
    <recommendedName>
        <fullName evidence="15">Minor capsid protein L2</fullName>
    </recommendedName>
</protein>
<evidence type="ECO:0000256" key="1">
    <source>
        <dbReference type="ARBA" id="ARBA00022524"/>
    </source>
</evidence>
<gene>
    <name evidence="15" type="primary">L2</name>
</gene>
<dbReference type="GO" id="GO:0043657">
    <property type="term" value="C:host cell"/>
    <property type="evidence" value="ECO:0007669"/>
    <property type="project" value="GOC"/>
</dbReference>
<keyword evidence="3 15" id="KW-0167">Capsid protein</keyword>
<sequence length="503" mass="55197">MYRASRVKRDSASNLYRQCQITGECPPDVKNKIEGDTLADRLLKWFGSLIYLGGLGIGTGRGTGGTFGYRPIAPSTTKPALKPPPVRPNIAIDPLGPVDVVPTDIAVIDPSGPAIVPLTEGVIPDISGIDVVDPSLVPEGVDIVTEANPTITVEAEIHPNVTTIDEAAVLDIQETGPPAKKMLIEDVNTITQPTVIASLGHPDPDINVFVDAHFDAEIIGGYENIPLEPLNEPAQFEIAEPISSTPREELGRLITRTRDLYRRYTQQIQTTNPNFLGQVSRAVQFEFENPAFESDVSLIFERDVEALAAPDPDFADVRTLGRVRYSETPGRTIRVSRLGTKGTINTRSGVQIGPKVHFFMDLSAIPAPSETIELQPIGNFTGESTIVDNLVESSFIHNLSSDITFTDDDLLDHQFPDFSNSHLVLNFTEDEEPIFFVEPFVKPLLITDNFPITVYYPSSADASPNVPSSTDIPFVTINPLGSDYDIHPSLLKRRRKRKYSELF</sequence>
<evidence type="ECO:0000256" key="4">
    <source>
        <dbReference type="ARBA" id="ARBA00022562"/>
    </source>
</evidence>
<dbReference type="HAMAP" id="MF_04003">
    <property type="entry name" value="PPV_L2"/>
    <property type="match status" value="1"/>
</dbReference>
<dbReference type="GO" id="GO:0005198">
    <property type="term" value="F:structural molecule activity"/>
    <property type="evidence" value="ECO:0007669"/>
    <property type="project" value="UniProtKB-UniRule"/>
</dbReference>
<evidence type="ECO:0000256" key="13">
    <source>
        <dbReference type="ARBA" id="ARBA00023157"/>
    </source>
</evidence>
<reference evidence="16" key="1">
    <citation type="journal article" date="2018" name="Nat. Med.">
        <title>Expanded skin virome in DOCK8-deficient patients.</title>
        <authorList>
            <consortium name="NISC Comparative Sequencing Program"/>
            <person name="Tirosh O."/>
            <person name="Conlan S."/>
            <person name="Deming C."/>
            <person name="Lee-Lin S.Q."/>
            <person name="Huang X."/>
            <person name="Su H.C."/>
            <person name="Freeman A.F."/>
            <person name="Segre J.A."/>
            <person name="Kong H.H."/>
        </authorList>
    </citation>
    <scope>NUCLEOTIDE SEQUENCE</scope>
    <source>
        <strain evidence="16">HPV-mSK_128</strain>
    </source>
</reference>
<organism evidence="16">
    <name type="scientific">Human papillomavirus</name>
    <dbReference type="NCBI Taxonomy" id="10566"/>
    <lineage>
        <taxon>Viruses</taxon>
        <taxon>Monodnaviria</taxon>
        <taxon>Shotokuvirae</taxon>
        <taxon>Cossaviricota</taxon>
        <taxon>Papovaviricetes</taxon>
        <taxon>Zurhausenvirales</taxon>
        <taxon>Papillomaviridae</taxon>
    </lineage>
</organism>
<keyword evidence="5 15" id="KW-0945">Host-virus interaction</keyword>
<keyword evidence="13 15" id="KW-1015">Disulfide bond</keyword>
<evidence type="ECO:0000256" key="2">
    <source>
        <dbReference type="ARBA" id="ARBA00022553"/>
    </source>
</evidence>
<dbReference type="GO" id="GO:0075521">
    <property type="term" value="P:microtubule-dependent intracellular transport of viral material towards nucleus"/>
    <property type="evidence" value="ECO:0007669"/>
    <property type="project" value="UniProtKB-UniRule"/>
</dbReference>
<keyword evidence="8 15" id="KW-0426">Late protein</keyword>
<dbReference type="InterPro" id="IPR000784">
    <property type="entry name" value="Late_L2"/>
</dbReference>
<dbReference type="GO" id="GO:0042025">
    <property type="term" value="C:host cell nucleus"/>
    <property type="evidence" value="ECO:0007669"/>
    <property type="project" value="UniProtKB-SubCell"/>
</dbReference>
<evidence type="ECO:0000256" key="5">
    <source>
        <dbReference type="ARBA" id="ARBA00022581"/>
    </source>
</evidence>
<keyword evidence="2 15" id="KW-0597">Phosphoprotein</keyword>
<evidence type="ECO:0000256" key="12">
    <source>
        <dbReference type="ARBA" id="ARBA00023125"/>
    </source>
</evidence>
<evidence type="ECO:0000256" key="9">
    <source>
        <dbReference type="ARBA" id="ARBA00022952"/>
    </source>
</evidence>
<evidence type="ECO:0000256" key="6">
    <source>
        <dbReference type="ARBA" id="ARBA00022812"/>
    </source>
</evidence>
<dbReference type="Pfam" id="PF00513">
    <property type="entry name" value="Late_protein_L2"/>
    <property type="match status" value="1"/>
</dbReference>
<dbReference type="GO" id="GO:0075732">
    <property type="term" value="P:viral penetration into host nucleus"/>
    <property type="evidence" value="ECO:0007669"/>
    <property type="project" value="UniProtKB-KW"/>
</dbReference>
<dbReference type="GO" id="GO:0019028">
    <property type="term" value="C:viral capsid"/>
    <property type="evidence" value="ECO:0007669"/>
    <property type="project" value="UniProtKB-UniRule"/>
</dbReference>
<evidence type="ECO:0000256" key="10">
    <source>
        <dbReference type="ARBA" id="ARBA00023046"/>
    </source>
</evidence>
<keyword evidence="9 15" id="KW-1177">Microtubular inwards viral transport</keyword>
<evidence type="ECO:0000256" key="15">
    <source>
        <dbReference type="HAMAP-Rule" id="MF_04003"/>
    </source>
</evidence>
<comment type="similarity">
    <text evidence="15">Belongs to the papillomaviridae L2 protein family.</text>
</comment>
<dbReference type="EMBL" id="MH777270">
    <property type="protein sequence ID" value="AYA94086.1"/>
    <property type="molecule type" value="Genomic_DNA"/>
</dbReference>
<keyword evidence="11 15" id="KW-1176">Cytoplasmic inwards viral transport</keyword>
<keyword evidence="14 15" id="KW-1160">Virus entry into host cell</keyword>
<evidence type="ECO:0000256" key="7">
    <source>
        <dbReference type="ARBA" id="ARBA00022844"/>
    </source>
</evidence>
<accession>A0A385PM13</accession>
<keyword evidence="7 15" id="KW-0946">Virion</keyword>
<keyword evidence="10" id="KW-1039">Host endosome</keyword>
<evidence type="ECO:0000256" key="8">
    <source>
        <dbReference type="ARBA" id="ARBA00022921"/>
    </source>
</evidence>
<comment type="function">
    <text evidence="15">Minor protein of the capsid that localizes along the inner surface of the virion, within the central cavities beneath the L1 pentamers. Plays a role in capsid stabilization through interaction with the major capsid protein L1. Once the virion enters the host cell, L2 escorts the genomic DNA into the nucleus by promoting escape from the endosomal compartments and traffic through the host Golgi network. Mechanistically, the C-terminus of L2 possesses a cell-penetrating peptide that protudes from the host endosome, interacts with host cytoplasmic retromer cargo and thereby mediates the capsid delivery to the host trans-Golgi network. Plays a role through its interaction with host dynein in the intracellular microtubule-dependent transport of viral capsid toward the nucleus. Mediates the viral genome import into the nucleus through binding to host importins. Once within the nucleus, L2 localizes viral genomes to host PML bodies in order to activate early gene expression for establishment of infection. Later on, promotes late gene expression by interacting with the viral E2 protein and by inhibiting its transcriptional activation functions. During virion assembly, encapsidates the genome by direct interaction with the viral DNA.</text>
</comment>
<name>A0A385PM13_9PAPI</name>
<evidence type="ECO:0000256" key="3">
    <source>
        <dbReference type="ARBA" id="ARBA00022561"/>
    </source>
</evidence>
<keyword evidence="6" id="KW-1040">Host Golgi apparatus</keyword>
<comment type="subcellular location">
    <subcellularLocation>
        <location evidence="15">Virion</location>
    </subcellularLocation>
    <subcellularLocation>
        <location evidence="15">Host nucleus</location>
    </subcellularLocation>
</comment>
<comment type="subunit">
    <text evidence="15">Interacts with major capsid protein L1. Interacts with E2; this interaction inhibits E2 transcriptional activity but not the DNA replication function E2. Interacts with host HSPA8; this interaction is required for L2 nuclear translocation. Interacts with host importins KPNB2 and KPNB3. Forms a complex with importin alpha2-beta1 heterodimers via interaction with the importin alpha2 adapter. Interacts with host DYNLT1; this interaction is essential for virus intracellular transport during entry. Interacts (via C-terminus) with host retromer subunits VPS35 AND VPS29.</text>
</comment>
<comment type="caution">
    <text evidence="15">Lacks conserved residue(s) required for the propagation of feature annotation.</text>
</comment>
<feature type="disulfide bond" evidence="15">
    <location>
        <begin position="19"/>
        <end position="25"/>
    </location>
</feature>
<evidence type="ECO:0000256" key="11">
    <source>
        <dbReference type="ARBA" id="ARBA00023120"/>
    </source>
</evidence>
<dbReference type="GO" id="GO:0003677">
    <property type="term" value="F:DNA binding"/>
    <property type="evidence" value="ECO:0007669"/>
    <property type="project" value="UniProtKB-UniRule"/>
</dbReference>
<keyword evidence="12 15" id="KW-0238">DNA-binding</keyword>
<evidence type="ECO:0000313" key="16">
    <source>
        <dbReference type="EMBL" id="AYA94086.1"/>
    </source>
</evidence>
<proteinExistence type="inferred from homology"/>
<comment type="PTM">
    <text evidence="15">Highly phosphorylated.</text>
</comment>
<keyword evidence="4 15" id="KW-1048">Host nucleus</keyword>
<dbReference type="GO" id="GO:0046718">
    <property type="term" value="P:symbiont entry into host cell"/>
    <property type="evidence" value="ECO:0007669"/>
    <property type="project" value="UniProtKB-KW"/>
</dbReference>
<evidence type="ECO:0000256" key="14">
    <source>
        <dbReference type="ARBA" id="ARBA00023296"/>
    </source>
</evidence>